<name>A0ACB9H1N4_CICIN</name>
<reference evidence="1 2" key="2">
    <citation type="journal article" date="2022" name="Mol. Ecol. Resour.">
        <title>The genomes of chicory, endive, great burdock and yacon provide insights into Asteraceae paleo-polyploidization history and plant inulin production.</title>
        <authorList>
            <person name="Fan W."/>
            <person name="Wang S."/>
            <person name="Wang H."/>
            <person name="Wang A."/>
            <person name="Jiang F."/>
            <person name="Liu H."/>
            <person name="Zhao H."/>
            <person name="Xu D."/>
            <person name="Zhang Y."/>
        </authorList>
    </citation>
    <scope>NUCLEOTIDE SEQUENCE [LARGE SCALE GENOMIC DNA]</scope>
    <source>
        <strain evidence="2">cv. Punajuju</strain>
        <tissue evidence="1">Leaves</tissue>
    </source>
</reference>
<evidence type="ECO:0000313" key="2">
    <source>
        <dbReference type="Proteomes" id="UP001055811"/>
    </source>
</evidence>
<reference evidence="2" key="1">
    <citation type="journal article" date="2022" name="Mol. Ecol. Resour.">
        <title>The genomes of chicory, endive, great burdock and yacon provide insights into Asteraceae palaeo-polyploidization history and plant inulin production.</title>
        <authorList>
            <person name="Fan W."/>
            <person name="Wang S."/>
            <person name="Wang H."/>
            <person name="Wang A."/>
            <person name="Jiang F."/>
            <person name="Liu H."/>
            <person name="Zhao H."/>
            <person name="Xu D."/>
            <person name="Zhang Y."/>
        </authorList>
    </citation>
    <scope>NUCLEOTIDE SEQUENCE [LARGE SCALE GENOMIC DNA]</scope>
    <source>
        <strain evidence="2">cv. Punajuju</strain>
    </source>
</reference>
<organism evidence="1 2">
    <name type="scientific">Cichorium intybus</name>
    <name type="common">Chicory</name>
    <dbReference type="NCBI Taxonomy" id="13427"/>
    <lineage>
        <taxon>Eukaryota</taxon>
        <taxon>Viridiplantae</taxon>
        <taxon>Streptophyta</taxon>
        <taxon>Embryophyta</taxon>
        <taxon>Tracheophyta</taxon>
        <taxon>Spermatophyta</taxon>
        <taxon>Magnoliopsida</taxon>
        <taxon>eudicotyledons</taxon>
        <taxon>Gunneridae</taxon>
        <taxon>Pentapetalae</taxon>
        <taxon>asterids</taxon>
        <taxon>campanulids</taxon>
        <taxon>Asterales</taxon>
        <taxon>Asteraceae</taxon>
        <taxon>Cichorioideae</taxon>
        <taxon>Cichorieae</taxon>
        <taxon>Cichoriinae</taxon>
        <taxon>Cichorium</taxon>
    </lineage>
</organism>
<dbReference type="EMBL" id="CM042009">
    <property type="protein sequence ID" value="KAI3789589.1"/>
    <property type="molecule type" value="Genomic_DNA"/>
</dbReference>
<keyword evidence="2" id="KW-1185">Reference proteome</keyword>
<protein>
    <submittedName>
        <fullName evidence="1">Uncharacterized protein</fullName>
    </submittedName>
</protein>
<dbReference type="Proteomes" id="UP001055811">
    <property type="component" value="Linkage Group LG01"/>
</dbReference>
<comment type="caution">
    <text evidence="1">The sequence shown here is derived from an EMBL/GenBank/DDBJ whole genome shotgun (WGS) entry which is preliminary data.</text>
</comment>
<sequence>MNQNFQRVYSDLVEYDEGVGSDMRLKTIRGSSGDSQTAFRGSSSSIAGSRRRRLEYHVVLDSGQIKGGTNREKTPLDHHKHAIITKSDTALGPPSPPRQSFATAPSYTTDGAAFHYHLTALTTPSSSNYNLP</sequence>
<gene>
    <name evidence="1" type="ORF">L2E82_02389</name>
</gene>
<accession>A0ACB9H1N4</accession>
<proteinExistence type="predicted"/>
<evidence type="ECO:0000313" key="1">
    <source>
        <dbReference type="EMBL" id="KAI3789589.1"/>
    </source>
</evidence>